<evidence type="ECO:0000256" key="2">
    <source>
        <dbReference type="ARBA" id="ARBA00007251"/>
    </source>
</evidence>
<reference evidence="11 12" key="1">
    <citation type="journal article" date="2018" name="Gigascience">
        <title>Genomes of trombidid mites reveal novel predicted allergens and laterally-transferred genes associated with secondary metabolism.</title>
        <authorList>
            <person name="Dong X."/>
            <person name="Chaisiri K."/>
            <person name="Xia D."/>
            <person name="Armstrong S.D."/>
            <person name="Fang Y."/>
            <person name="Donnelly M.J."/>
            <person name="Kadowaki T."/>
            <person name="McGarry J.W."/>
            <person name="Darby A.C."/>
            <person name="Makepeace B.L."/>
        </authorList>
    </citation>
    <scope>NUCLEOTIDE SEQUENCE [LARGE SCALE GENOMIC DNA]</scope>
    <source>
        <strain evidence="11">UoL-UT</strain>
    </source>
</reference>
<evidence type="ECO:0000256" key="5">
    <source>
        <dbReference type="ARBA" id="ARBA00022917"/>
    </source>
</evidence>
<dbReference type="InterPro" id="IPR037171">
    <property type="entry name" value="NagB/RpiA_transferase-like"/>
</dbReference>
<dbReference type="Gene3D" id="3.40.50.10470">
    <property type="entry name" value="Translation initiation factor eif-2b, domain 2"/>
    <property type="match status" value="1"/>
</dbReference>
<evidence type="ECO:0000256" key="4">
    <source>
        <dbReference type="ARBA" id="ARBA00022540"/>
    </source>
</evidence>
<dbReference type="GO" id="GO:0005829">
    <property type="term" value="C:cytosol"/>
    <property type="evidence" value="ECO:0007669"/>
    <property type="project" value="UniProtKB-SubCell"/>
</dbReference>
<comment type="subunit">
    <text evidence="8">Component of the translation initiation factor 2B (eIF2B) complex which is a heterodecamer of two sets of five different subunits: alpha, beta, gamma, delta and epsilon. Subunits alpha, beta and delta comprise a regulatory subcomplex and subunits epsilon and gamma comprise a catalytic subcomplex. Within the complex, the hexameric regulatory complex resides at the center, with the two heterodimeric catalytic subcomplexes bound on opposite sides.</text>
</comment>
<dbReference type="Pfam" id="PF01008">
    <property type="entry name" value="IF-2B"/>
    <property type="match status" value="1"/>
</dbReference>
<keyword evidence="5" id="KW-0648">Protein biosynthesis</keyword>
<evidence type="ECO:0000313" key="12">
    <source>
        <dbReference type="Proteomes" id="UP000288716"/>
    </source>
</evidence>
<dbReference type="STRING" id="299467.A0A443SQJ0"/>
<dbReference type="Proteomes" id="UP000288716">
    <property type="component" value="Unassembled WGS sequence"/>
</dbReference>
<keyword evidence="12" id="KW-1185">Reference proteome</keyword>
<keyword evidence="3" id="KW-0963">Cytoplasm</keyword>
<accession>A0A443SQJ0</accession>
<dbReference type="GO" id="GO:0003743">
    <property type="term" value="F:translation initiation factor activity"/>
    <property type="evidence" value="ECO:0007669"/>
    <property type="project" value="UniProtKB-KW"/>
</dbReference>
<comment type="subcellular location">
    <subcellularLocation>
        <location evidence="1">Cytoplasm</location>
        <location evidence="1">Cytosol</location>
    </subcellularLocation>
</comment>
<protein>
    <recommendedName>
        <fullName evidence="6">Translation initiation factor eIF2B subunit delta</fullName>
    </recommendedName>
    <alternativeName>
        <fullName evidence="7">eIF2B GDP-GTP exchange factor subunit delta</fullName>
    </alternativeName>
</protein>
<sequence>MSTPVKAVQEAQRAAKANANSKTNEQKPKVTPKVQNIKKETVVNEIKSPVVENISLNEKQTKKAKDDSKNDSKVEVKRVTKKNVAIQFPHIPHRMSDIDEYINNGEIDPLSNKGVKVDYRIENLHPSVIKIGVQMNKGQLSESTPRCVAMLAAFKKVISDYETPHQKELYRDLKGLLDACSKFLDTCRPLSISMKNALQMLNINLTKLTPETSDSEAKKKLITCIDEYMNQDIYLSVEEISNFTLKKIKDNDVILTFGTSLNVKHILRKARSQHKKFRVIVVDCRPNLHAKEMFQFLLSNNVNVTYVYINAIAYVMKEVTKVIIGAHSILANGYVVAKLGTSQIALVAKAYNVPVIVCCEGFKISEKVITDSFVYNESGEGMDTFKNSDLLGSDNSDASKTKINPKVNVVNLLYDVTPPDFVSMVVTEYGIIPCNSVAAVVRRNVTKFH</sequence>
<dbReference type="PANTHER" id="PTHR10233:SF14">
    <property type="entry name" value="TRANSLATION INITIATION FACTOR EIF-2B SUBUNIT DELTA"/>
    <property type="match status" value="1"/>
</dbReference>
<dbReference type="SUPFAM" id="SSF100950">
    <property type="entry name" value="NagB/RpiA/CoA transferase-like"/>
    <property type="match status" value="1"/>
</dbReference>
<evidence type="ECO:0000256" key="1">
    <source>
        <dbReference type="ARBA" id="ARBA00004514"/>
    </source>
</evidence>
<comment type="similarity">
    <text evidence="2 9">Belongs to the eIF-2B alpha/beta/delta subunits family.</text>
</comment>
<organism evidence="11 12">
    <name type="scientific">Leptotrombidium deliense</name>
    <dbReference type="NCBI Taxonomy" id="299467"/>
    <lineage>
        <taxon>Eukaryota</taxon>
        <taxon>Metazoa</taxon>
        <taxon>Ecdysozoa</taxon>
        <taxon>Arthropoda</taxon>
        <taxon>Chelicerata</taxon>
        <taxon>Arachnida</taxon>
        <taxon>Acari</taxon>
        <taxon>Acariformes</taxon>
        <taxon>Trombidiformes</taxon>
        <taxon>Prostigmata</taxon>
        <taxon>Anystina</taxon>
        <taxon>Parasitengona</taxon>
        <taxon>Trombiculoidea</taxon>
        <taxon>Trombiculidae</taxon>
        <taxon>Leptotrombidium</taxon>
    </lineage>
</organism>
<gene>
    <name evidence="11" type="ORF">B4U80_07187</name>
</gene>
<dbReference type="OrthoDB" id="10254737at2759"/>
<evidence type="ECO:0000256" key="9">
    <source>
        <dbReference type="RuleBase" id="RU003814"/>
    </source>
</evidence>
<name>A0A443SQJ0_9ACAR</name>
<dbReference type="EMBL" id="NCKV01000760">
    <property type="protein sequence ID" value="RWS29811.1"/>
    <property type="molecule type" value="Genomic_DNA"/>
</dbReference>
<evidence type="ECO:0000313" key="11">
    <source>
        <dbReference type="EMBL" id="RWS29811.1"/>
    </source>
</evidence>
<proteinExistence type="inferred from homology"/>
<keyword evidence="4 11" id="KW-0396">Initiation factor</keyword>
<dbReference type="AlphaFoldDB" id="A0A443SQJ0"/>
<comment type="caution">
    <text evidence="11">The sequence shown here is derived from an EMBL/GenBank/DDBJ whole genome shotgun (WGS) entry which is preliminary data.</text>
</comment>
<evidence type="ECO:0000256" key="3">
    <source>
        <dbReference type="ARBA" id="ARBA00022490"/>
    </source>
</evidence>
<dbReference type="VEuPathDB" id="VectorBase:LDEU002229"/>
<dbReference type="PANTHER" id="PTHR10233">
    <property type="entry name" value="TRANSLATION INITIATION FACTOR EIF-2B"/>
    <property type="match status" value="1"/>
</dbReference>
<dbReference type="InterPro" id="IPR042529">
    <property type="entry name" value="IF_2B-like_C"/>
</dbReference>
<evidence type="ECO:0000256" key="6">
    <source>
        <dbReference type="ARBA" id="ARBA00044147"/>
    </source>
</evidence>
<dbReference type="InterPro" id="IPR000649">
    <property type="entry name" value="IF-2B-related"/>
</dbReference>
<feature type="region of interest" description="Disordered" evidence="10">
    <location>
        <begin position="1"/>
        <end position="32"/>
    </location>
</feature>
<evidence type="ECO:0000256" key="8">
    <source>
        <dbReference type="ARBA" id="ARBA00046432"/>
    </source>
</evidence>
<evidence type="ECO:0000256" key="10">
    <source>
        <dbReference type="SAM" id="MobiDB-lite"/>
    </source>
</evidence>
<evidence type="ECO:0000256" key="7">
    <source>
        <dbReference type="ARBA" id="ARBA00044356"/>
    </source>
</evidence>